<proteinExistence type="predicted"/>
<organism evidence="2 3">
    <name type="scientific">Rodentibacter rarus</name>
    <dbReference type="NCBI Taxonomy" id="1908260"/>
    <lineage>
        <taxon>Bacteria</taxon>
        <taxon>Pseudomonadati</taxon>
        <taxon>Pseudomonadota</taxon>
        <taxon>Gammaproteobacteria</taxon>
        <taxon>Pasteurellales</taxon>
        <taxon>Pasteurellaceae</taxon>
        <taxon>Rodentibacter</taxon>
    </lineage>
</organism>
<dbReference type="RefSeq" id="WP_077416016.1">
    <property type="nucleotide sequence ID" value="NZ_MLHI01000028.1"/>
</dbReference>
<accession>A0A1V3IMB3</accession>
<dbReference type="Proteomes" id="UP000189433">
    <property type="component" value="Unassembled WGS sequence"/>
</dbReference>
<evidence type="ECO:0000256" key="1">
    <source>
        <dbReference type="SAM" id="Coils"/>
    </source>
</evidence>
<reference evidence="2 3" key="1">
    <citation type="submission" date="2016-10" db="EMBL/GenBank/DDBJ databases">
        <title>Rodentibacter gen. nov. and new species.</title>
        <authorList>
            <person name="Christensen H."/>
        </authorList>
    </citation>
    <scope>NUCLEOTIDE SEQUENCE [LARGE SCALE GENOMIC DNA]</scope>
    <source>
        <strain evidence="2 3">CCUG17206</strain>
    </source>
</reference>
<dbReference type="AlphaFoldDB" id="A0A1V3IMB3"/>
<protein>
    <submittedName>
        <fullName evidence="2">Uncharacterized protein</fullName>
    </submittedName>
</protein>
<comment type="caution">
    <text evidence="2">The sequence shown here is derived from an EMBL/GenBank/DDBJ whole genome shotgun (WGS) entry which is preliminary data.</text>
</comment>
<feature type="coiled-coil region" evidence="1">
    <location>
        <begin position="11"/>
        <end position="38"/>
    </location>
</feature>
<dbReference type="EMBL" id="MLHJ01000041">
    <property type="protein sequence ID" value="OOF43294.1"/>
    <property type="molecule type" value="Genomic_DNA"/>
</dbReference>
<name>A0A1V3IMB3_9PAST</name>
<evidence type="ECO:0000313" key="2">
    <source>
        <dbReference type="EMBL" id="OOF43294.1"/>
    </source>
</evidence>
<keyword evidence="3" id="KW-1185">Reference proteome</keyword>
<keyword evidence="1" id="KW-0175">Coiled coil</keyword>
<evidence type="ECO:0000313" key="3">
    <source>
        <dbReference type="Proteomes" id="UP000189433"/>
    </source>
</evidence>
<sequence length="69" mass="7888">MGFLDGLGSLAKGALNSLNEYNAEIQALKEELSDKSSSELRSIVKNDDSFFFSFREKKKNCVSYFKRER</sequence>
<gene>
    <name evidence="2" type="ORF">BKK50_05170</name>
</gene>
<dbReference type="STRING" id="1908260.BKK50_05170"/>